<feature type="compositionally biased region" description="Polar residues" evidence="1">
    <location>
        <begin position="1"/>
        <end position="17"/>
    </location>
</feature>
<proteinExistence type="predicted"/>
<gene>
    <name evidence="2" type="ORF">CGOC_LOCUS13181</name>
</gene>
<reference evidence="2 3" key="1">
    <citation type="submission" date="2018-11" db="EMBL/GenBank/DDBJ databases">
        <authorList>
            <consortium name="Pathogen Informatics"/>
        </authorList>
    </citation>
    <scope>NUCLEOTIDE SEQUENCE [LARGE SCALE GENOMIC DNA]</scope>
</reference>
<feature type="compositionally biased region" description="Low complexity" evidence="1">
    <location>
        <begin position="24"/>
        <end position="48"/>
    </location>
</feature>
<dbReference type="EMBL" id="UYRV01128945">
    <property type="protein sequence ID" value="VDN36330.1"/>
    <property type="molecule type" value="Genomic_DNA"/>
</dbReference>
<dbReference type="AlphaFoldDB" id="A0A3P7N8Q4"/>
<sequence length="105" mass="11241">MQIKPNISKTVKTTPKPTENLEKSTASTSSEAAPVEATEAVEEPASVADAPSVEEITAVPRSLADFVQDLDGPSESAPPQPPKEPVKEFEVNYVDLLAPERRIAQ</sequence>
<evidence type="ECO:0000256" key="1">
    <source>
        <dbReference type="SAM" id="MobiDB-lite"/>
    </source>
</evidence>
<keyword evidence="3" id="KW-1185">Reference proteome</keyword>
<evidence type="ECO:0000313" key="2">
    <source>
        <dbReference type="EMBL" id="VDN36330.1"/>
    </source>
</evidence>
<dbReference type="Proteomes" id="UP000271889">
    <property type="component" value="Unassembled WGS sequence"/>
</dbReference>
<evidence type="ECO:0000313" key="3">
    <source>
        <dbReference type="Proteomes" id="UP000271889"/>
    </source>
</evidence>
<organism evidence="2 3">
    <name type="scientific">Cylicostephanus goldi</name>
    <name type="common">Nematode worm</name>
    <dbReference type="NCBI Taxonomy" id="71465"/>
    <lineage>
        <taxon>Eukaryota</taxon>
        <taxon>Metazoa</taxon>
        <taxon>Ecdysozoa</taxon>
        <taxon>Nematoda</taxon>
        <taxon>Chromadorea</taxon>
        <taxon>Rhabditida</taxon>
        <taxon>Rhabditina</taxon>
        <taxon>Rhabditomorpha</taxon>
        <taxon>Strongyloidea</taxon>
        <taxon>Strongylidae</taxon>
        <taxon>Cylicostephanus</taxon>
    </lineage>
</organism>
<name>A0A3P7N8Q4_CYLGO</name>
<feature type="region of interest" description="Disordered" evidence="1">
    <location>
        <begin position="1"/>
        <end position="52"/>
    </location>
</feature>
<protein>
    <submittedName>
        <fullName evidence="2">Uncharacterized protein</fullName>
    </submittedName>
</protein>
<accession>A0A3P7N8Q4</accession>